<sequence length="1130" mass="123363">MKARHAAVGPSGAIARVFQDSKLTPLLAGIAILMGLVVILITPKEEEPQIEVTMVDILVAFPGAGVSEVENLIATPAEQVLSEVKGIEHIYSVSRPGQAVITLEYEVGLPRQEALVRTYNQVYSNQDWLPPDLGTRQPLVKPRGIDDVPVMTLTLFDPDERHGGEELTRLAHLLEVALKRIPGTRDVYTIGGIADRVEVRLDPARLNGVGLTLDDLQNALAAANTSSRETRVTRDGLSLPLQAGTLLEEVVDVRHLVVGMHQGAAIRLSDVAEIRRGGTVPDRSVMMGFGPAQDTDRPEFSPGHLYPAVTLAIAKKAGENAIDITTAIENRLGELTNRLLPPDIEVVVSRDYGKTATDKTRTLIRDLVTATLAVMLLVLAAMGWRQALIVGTSVLITLLLTLVFSWAWGFTLNRVSLFALIFSIGILVDDGIVITENINRRLASSRASARHVVPLAVDEVGTPTIMASLTIMAALIPMAFVSGLMGPYMRPIPINASAGMVISQLVAFVVAPWLAMRLLARKRDTQHRDTQNRDKKPRAMQATESEDVAPQATDVEQNTQEEGPGDEGPGDEDTKDQPSSGNNHSATGVNPLLQRLFQTLLGPFLGRHPWRRRLLGLGLLGLLLGAIALPVFQLVILKMLPFDNKSELQVVVDMPEHTPMEQTQRLLLDMGRYLESVPEIAHWQSYAGTASPINFNGLVRQYYLREAPYQGDIQITLADKTSRQRSSHAIALALRDPLQAIGERHAARVKIVEVPPGPPVLSPVVAEVYAVTPEQRAALARHLAEQMREVKGLVDIDTTLHAPTRKWNVVVDRDRAARLGVSQAQVVMALQTSLEGSAASYLHDPQAKYPVPIRLILEEGDKAQPARLLSLAVRSRDGSRVPLASIAEIQEVEWAGVRYHKDLLPVTYVTADMAGEIDSPLYGMFRMVERLSDQQSAPQQTFIRQPVLPESASLKWDGEWQITYETFRDMGLAYSVGVFMIFVLLVAQFRSYLLPLLVMAPIPLTLIGIMPGHALLDREFTATSMIGMIALAGIIVRNSILLVVFIRQLRDEGVALDDAVVLAGAVRLKPIALTAVSAMLGAFFILADPIFNGLAISLIFGLAASTLLTLLVVPLLYYALERAREGRASP</sequence>
<dbReference type="InterPro" id="IPR027463">
    <property type="entry name" value="AcrB_DN_DC_subdom"/>
</dbReference>
<gene>
    <name evidence="3" type="ORF">FHR95_002619</name>
</gene>
<dbReference type="Proteomes" id="UP000563050">
    <property type="component" value="Unassembled WGS sequence"/>
</dbReference>
<protein>
    <submittedName>
        <fullName evidence="3">Multidrug efflux pump subunit AcrB</fullName>
    </submittedName>
</protein>
<evidence type="ECO:0000256" key="2">
    <source>
        <dbReference type="SAM" id="Phobius"/>
    </source>
</evidence>
<feature type="transmembrane region" description="Helical" evidence="2">
    <location>
        <begin position="1022"/>
        <end position="1046"/>
    </location>
</feature>
<dbReference type="Gene3D" id="3.30.70.1430">
    <property type="entry name" value="Multidrug efflux transporter AcrB pore domain"/>
    <property type="match status" value="2"/>
</dbReference>
<keyword evidence="4" id="KW-1185">Reference proteome</keyword>
<feature type="compositionally biased region" description="Polar residues" evidence="1">
    <location>
        <begin position="577"/>
        <end position="588"/>
    </location>
</feature>
<evidence type="ECO:0000313" key="3">
    <source>
        <dbReference type="EMBL" id="MBB3185039.1"/>
    </source>
</evidence>
<keyword evidence="2" id="KW-0812">Transmembrane</keyword>
<dbReference type="SUPFAM" id="SSF82714">
    <property type="entry name" value="Multidrug efflux transporter AcrB TolC docking domain, DN and DC subdomains"/>
    <property type="match status" value="2"/>
</dbReference>
<feature type="transmembrane region" description="Helical" evidence="2">
    <location>
        <begin position="614"/>
        <end position="636"/>
    </location>
</feature>
<dbReference type="SUPFAM" id="SSF82866">
    <property type="entry name" value="Multidrug efflux transporter AcrB transmembrane domain"/>
    <property type="match status" value="2"/>
</dbReference>
<accession>A0A7W5DLB5</accession>
<reference evidence="3 4" key="1">
    <citation type="submission" date="2020-08" db="EMBL/GenBank/DDBJ databases">
        <title>Genomic Encyclopedia of Type Strains, Phase III (KMG-III): the genomes of soil and plant-associated and newly described type strains.</title>
        <authorList>
            <person name="Whitman W."/>
        </authorList>
    </citation>
    <scope>NUCLEOTIDE SEQUENCE [LARGE SCALE GENOMIC DNA]</scope>
    <source>
        <strain evidence="3 4">CECT 7341</strain>
    </source>
</reference>
<keyword evidence="2" id="KW-0472">Membrane</keyword>
<feature type="transmembrane region" description="Helical" evidence="2">
    <location>
        <begin position="492"/>
        <end position="515"/>
    </location>
</feature>
<name>A0A7W5DLB5_9GAMM</name>
<dbReference type="Gene3D" id="3.30.70.1440">
    <property type="entry name" value="Multidrug efflux transporter AcrB pore domain"/>
    <property type="match status" value="1"/>
</dbReference>
<feature type="transmembrane region" description="Helical" evidence="2">
    <location>
        <begin position="996"/>
        <end position="1016"/>
    </location>
</feature>
<feature type="transmembrane region" description="Helical" evidence="2">
    <location>
        <begin position="1066"/>
        <end position="1087"/>
    </location>
</feature>
<feature type="transmembrane region" description="Helical" evidence="2">
    <location>
        <begin position="415"/>
        <end position="434"/>
    </location>
</feature>
<feature type="compositionally biased region" description="Basic and acidic residues" evidence="1">
    <location>
        <begin position="523"/>
        <end position="534"/>
    </location>
</feature>
<dbReference type="RefSeq" id="WP_246378573.1">
    <property type="nucleotide sequence ID" value="NZ_JACHXQ010000009.1"/>
</dbReference>
<dbReference type="Pfam" id="PF00873">
    <property type="entry name" value="ACR_tran"/>
    <property type="match status" value="2"/>
</dbReference>
<dbReference type="GO" id="GO:0005886">
    <property type="term" value="C:plasma membrane"/>
    <property type="evidence" value="ECO:0007669"/>
    <property type="project" value="TreeGrafter"/>
</dbReference>
<dbReference type="PANTHER" id="PTHR32063">
    <property type="match status" value="1"/>
</dbReference>
<dbReference type="Gene3D" id="3.30.2090.10">
    <property type="entry name" value="Multidrug efflux transporter AcrB TolC docking domain, DN and DC subdomains"/>
    <property type="match status" value="2"/>
</dbReference>
<feature type="compositionally biased region" description="Acidic residues" evidence="1">
    <location>
        <begin position="563"/>
        <end position="574"/>
    </location>
</feature>
<feature type="transmembrane region" description="Helical" evidence="2">
    <location>
        <begin position="455"/>
        <end position="480"/>
    </location>
</feature>
<proteinExistence type="predicted"/>
<dbReference type="AlphaFoldDB" id="A0A7W5DLB5"/>
<feature type="transmembrane region" description="Helical" evidence="2">
    <location>
        <begin position="971"/>
        <end position="989"/>
    </location>
</feature>
<feature type="transmembrane region" description="Helical" evidence="2">
    <location>
        <begin position="388"/>
        <end position="409"/>
    </location>
</feature>
<organism evidence="3 4">
    <name type="scientific">Halomonas fontilapidosi</name>
    <dbReference type="NCBI Taxonomy" id="616675"/>
    <lineage>
        <taxon>Bacteria</taxon>
        <taxon>Pseudomonadati</taxon>
        <taxon>Pseudomonadota</taxon>
        <taxon>Gammaproteobacteria</taxon>
        <taxon>Oceanospirillales</taxon>
        <taxon>Halomonadaceae</taxon>
        <taxon>Halomonas</taxon>
    </lineage>
</organism>
<dbReference type="EMBL" id="JACHXQ010000009">
    <property type="protein sequence ID" value="MBB3185039.1"/>
    <property type="molecule type" value="Genomic_DNA"/>
</dbReference>
<comment type="caution">
    <text evidence="3">The sequence shown here is derived from an EMBL/GenBank/DDBJ whole genome shotgun (WGS) entry which is preliminary data.</text>
</comment>
<dbReference type="Gene3D" id="1.20.1640.10">
    <property type="entry name" value="Multidrug efflux transporter AcrB transmembrane domain"/>
    <property type="match status" value="2"/>
</dbReference>
<dbReference type="Gene3D" id="3.30.70.1320">
    <property type="entry name" value="Multidrug efflux transporter AcrB pore domain like"/>
    <property type="match status" value="1"/>
</dbReference>
<dbReference type="GO" id="GO:0042910">
    <property type="term" value="F:xenobiotic transmembrane transporter activity"/>
    <property type="evidence" value="ECO:0007669"/>
    <property type="project" value="TreeGrafter"/>
</dbReference>
<keyword evidence="2" id="KW-1133">Transmembrane helix</keyword>
<dbReference type="SUPFAM" id="SSF82693">
    <property type="entry name" value="Multidrug efflux transporter AcrB pore domain, PN1, PN2, PC1 and PC2 subdomains"/>
    <property type="match status" value="3"/>
</dbReference>
<feature type="transmembrane region" description="Helical" evidence="2">
    <location>
        <begin position="1093"/>
        <end position="1120"/>
    </location>
</feature>
<dbReference type="InterPro" id="IPR001036">
    <property type="entry name" value="Acrflvin-R"/>
</dbReference>
<dbReference type="PANTHER" id="PTHR32063:SF16">
    <property type="entry name" value="CATION EFFLUX SYSTEM (ACRB_ACRD_ACRF FAMILY)"/>
    <property type="match status" value="1"/>
</dbReference>
<evidence type="ECO:0000256" key="1">
    <source>
        <dbReference type="SAM" id="MobiDB-lite"/>
    </source>
</evidence>
<dbReference type="PRINTS" id="PR00702">
    <property type="entry name" value="ACRIFLAVINRP"/>
</dbReference>
<feature type="region of interest" description="Disordered" evidence="1">
    <location>
        <begin position="523"/>
        <end position="588"/>
    </location>
</feature>
<feature type="transmembrane region" description="Helical" evidence="2">
    <location>
        <begin position="23"/>
        <end position="41"/>
    </location>
</feature>
<evidence type="ECO:0000313" key="4">
    <source>
        <dbReference type="Proteomes" id="UP000563050"/>
    </source>
</evidence>
<feature type="transmembrane region" description="Helical" evidence="2">
    <location>
        <begin position="363"/>
        <end position="381"/>
    </location>
</feature>